<evidence type="ECO:0000256" key="1">
    <source>
        <dbReference type="SAM" id="MobiDB-lite"/>
    </source>
</evidence>
<dbReference type="InterPro" id="IPR029063">
    <property type="entry name" value="SAM-dependent_MTases_sf"/>
</dbReference>
<dbReference type="Proteomes" id="UP000695264">
    <property type="component" value="Unassembled WGS sequence"/>
</dbReference>
<dbReference type="RefSeq" id="WP_168104439.1">
    <property type="nucleotide sequence ID" value="NZ_JAATEN010000031.1"/>
</dbReference>
<dbReference type="PANTHER" id="PTHR18895">
    <property type="entry name" value="HEMK METHYLTRANSFERASE"/>
    <property type="match status" value="1"/>
</dbReference>
<dbReference type="InterPro" id="IPR050320">
    <property type="entry name" value="N5-glutamine_MTase"/>
</dbReference>
<dbReference type="Gene3D" id="3.40.50.150">
    <property type="entry name" value="Vaccinia Virus protein VP39"/>
    <property type="match status" value="1"/>
</dbReference>
<proteinExistence type="predicted"/>
<gene>
    <name evidence="2" type="ORF">HCK00_25690</name>
</gene>
<dbReference type="SUPFAM" id="SSF53335">
    <property type="entry name" value="S-adenosyl-L-methionine-dependent methyltransferases"/>
    <property type="match status" value="1"/>
</dbReference>
<dbReference type="GO" id="GO:0008168">
    <property type="term" value="F:methyltransferase activity"/>
    <property type="evidence" value="ECO:0007669"/>
    <property type="project" value="UniProtKB-KW"/>
</dbReference>
<accession>A0ABX1C1V2</accession>
<evidence type="ECO:0000313" key="2">
    <source>
        <dbReference type="EMBL" id="NJQ03816.1"/>
    </source>
</evidence>
<keyword evidence="2" id="KW-0808">Transferase</keyword>
<keyword evidence="3" id="KW-1185">Reference proteome</keyword>
<protein>
    <submittedName>
        <fullName evidence="2">Methyltransferase</fullName>
    </submittedName>
</protein>
<comment type="caution">
    <text evidence="2">The sequence shown here is derived from an EMBL/GenBank/DDBJ whole genome shotgun (WGS) entry which is preliminary data.</text>
</comment>
<keyword evidence="2" id="KW-0489">Methyltransferase</keyword>
<name>A0ABX1C1V2_9ACTN</name>
<dbReference type="CDD" id="cd02440">
    <property type="entry name" value="AdoMet_MTases"/>
    <property type="match status" value="1"/>
</dbReference>
<evidence type="ECO:0000313" key="3">
    <source>
        <dbReference type="Proteomes" id="UP000695264"/>
    </source>
</evidence>
<organism evidence="2 3">
    <name type="scientific">Streptomyces zingiberis</name>
    <dbReference type="NCBI Taxonomy" id="2053010"/>
    <lineage>
        <taxon>Bacteria</taxon>
        <taxon>Bacillati</taxon>
        <taxon>Actinomycetota</taxon>
        <taxon>Actinomycetes</taxon>
        <taxon>Kitasatosporales</taxon>
        <taxon>Streptomycetaceae</taxon>
        <taxon>Streptomyces</taxon>
    </lineage>
</organism>
<dbReference type="PANTHER" id="PTHR18895:SF74">
    <property type="entry name" value="MTRF1L RELEASE FACTOR GLUTAMINE METHYLTRANSFERASE"/>
    <property type="match status" value="1"/>
</dbReference>
<reference evidence="2 3" key="1">
    <citation type="submission" date="2020-03" db="EMBL/GenBank/DDBJ databases">
        <title>WGS of actinomycetes isolated from Thailand.</title>
        <authorList>
            <person name="Thawai C."/>
        </authorList>
    </citation>
    <scope>NUCLEOTIDE SEQUENCE [LARGE SCALE GENOMIC DNA]</scope>
    <source>
        <strain evidence="2 3">PLAI 1-29</strain>
    </source>
</reference>
<dbReference type="Pfam" id="PF06325">
    <property type="entry name" value="PrmA"/>
    <property type="match status" value="1"/>
</dbReference>
<dbReference type="GO" id="GO:0032259">
    <property type="term" value="P:methylation"/>
    <property type="evidence" value="ECO:0007669"/>
    <property type="project" value="UniProtKB-KW"/>
</dbReference>
<feature type="region of interest" description="Disordered" evidence="1">
    <location>
        <begin position="125"/>
        <end position="144"/>
    </location>
</feature>
<dbReference type="EMBL" id="JAATEN010000031">
    <property type="protein sequence ID" value="NJQ03816.1"/>
    <property type="molecule type" value="Genomic_DNA"/>
</dbReference>
<sequence>MNELGLAMGRDAYTHAVERDTEREFTLLGREWTQLGGVLGGEYNHATGLFASWLPCDGVRTMLEMGCGCGVASVTAALAGVERVTALDINPAAVRTTELNARRHGVAHRVRALTSDLFGALENQENQANEENEENGANQENQETAGPAGSFDLIFWNSPFIETAPGTPHESDLAYHFFDPGYGMHRRFLTGAARRLAPGGRLFLGFSYAMGNGDRLREVAGEAGFTPRVHAQESFSVPAAELGTAPVFAAHADAEEKVRIDFTLLELVR</sequence>